<protein>
    <submittedName>
        <fullName evidence="1">Uncharacterized protein</fullName>
    </submittedName>
</protein>
<name>A0AAV2MRV9_KNICA</name>
<evidence type="ECO:0000313" key="1">
    <source>
        <dbReference type="EMBL" id="CAL1616226.1"/>
    </source>
</evidence>
<reference evidence="1 2" key="1">
    <citation type="submission" date="2024-04" db="EMBL/GenBank/DDBJ databases">
        <authorList>
            <person name="Waldvogel A.-M."/>
            <person name="Schoenle A."/>
        </authorList>
    </citation>
    <scope>NUCLEOTIDE SEQUENCE [LARGE SCALE GENOMIC DNA]</scope>
</reference>
<dbReference type="EMBL" id="OZ035831">
    <property type="protein sequence ID" value="CAL1616226.1"/>
    <property type="molecule type" value="Genomic_DNA"/>
</dbReference>
<gene>
    <name evidence="1" type="ORF">KC01_LOCUS42029</name>
</gene>
<evidence type="ECO:0000313" key="2">
    <source>
        <dbReference type="Proteomes" id="UP001497482"/>
    </source>
</evidence>
<accession>A0AAV2MRV9</accession>
<sequence>MRRRPKTHLPLLRISFLSRQHTLYYSRILKREQNVKRNEGHSPPEQVHRRMRLCVRPAGAADGAFAITPRPINSLAVRLVLITNPAEGC</sequence>
<dbReference type="AlphaFoldDB" id="A0AAV2MRV9"/>
<organism evidence="1 2">
    <name type="scientific">Knipowitschia caucasica</name>
    <name type="common">Caucasian dwarf goby</name>
    <name type="synonym">Pomatoschistus caucasicus</name>
    <dbReference type="NCBI Taxonomy" id="637954"/>
    <lineage>
        <taxon>Eukaryota</taxon>
        <taxon>Metazoa</taxon>
        <taxon>Chordata</taxon>
        <taxon>Craniata</taxon>
        <taxon>Vertebrata</taxon>
        <taxon>Euteleostomi</taxon>
        <taxon>Actinopterygii</taxon>
        <taxon>Neopterygii</taxon>
        <taxon>Teleostei</taxon>
        <taxon>Neoteleostei</taxon>
        <taxon>Acanthomorphata</taxon>
        <taxon>Gobiaria</taxon>
        <taxon>Gobiiformes</taxon>
        <taxon>Gobioidei</taxon>
        <taxon>Gobiidae</taxon>
        <taxon>Gobiinae</taxon>
        <taxon>Knipowitschia</taxon>
    </lineage>
</organism>
<proteinExistence type="predicted"/>
<dbReference type="Proteomes" id="UP001497482">
    <property type="component" value="Chromosome 9"/>
</dbReference>
<keyword evidence="2" id="KW-1185">Reference proteome</keyword>